<keyword evidence="2" id="KW-0863">Zinc-finger</keyword>
<dbReference type="GO" id="GO:0005634">
    <property type="term" value="C:nucleus"/>
    <property type="evidence" value="ECO:0007669"/>
    <property type="project" value="TreeGrafter"/>
</dbReference>
<evidence type="ECO:0000256" key="3">
    <source>
        <dbReference type="ARBA" id="ARBA00022833"/>
    </source>
</evidence>
<evidence type="ECO:0000259" key="4">
    <source>
        <dbReference type="PROSITE" id="PS51805"/>
    </source>
</evidence>
<dbReference type="InterPro" id="IPR034732">
    <property type="entry name" value="EPHD"/>
</dbReference>
<protein>
    <submittedName>
        <fullName evidence="5">G2/M phase-specific E3 ubiquitin-protein ligase</fullName>
    </submittedName>
</protein>
<evidence type="ECO:0000313" key="5">
    <source>
        <dbReference type="EMBL" id="KFV05941.1"/>
    </source>
</evidence>
<accession>A0A093DUU9</accession>
<organism evidence="5 6">
    <name type="scientific">Tauraco erythrolophus</name>
    <name type="common">Red-crested turaco</name>
    <dbReference type="NCBI Taxonomy" id="121530"/>
    <lineage>
        <taxon>Eukaryota</taxon>
        <taxon>Metazoa</taxon>
        <taxon>Chordata</taxon>
        <taxon>Craniata</taxon>
        <taxon>Vertebrata</taxon>
        <taxon>Euteleostomi</taxon>
        <taxon>Archelosauria</taxon>
        <taxon>Archosauria</taxon>
        <taxon>Dinosauria</taxon>
        <taxon>Saurischia</taxon>
        <taxon>Theropoda</taxon>
        <taxon>Coelurosauria</taxon>
        <taxon>Aves</taxon>
        <taxon>Neognathae</taxon>
        <taxon>Neoaves</taxon>
        <taxon>Otidimorphae</taxon>
        <taxon>Musophagiformes</taxon>
        <taxon>Musophagidae</taxon>
        <taxon>Tauraco</taxon>
    </lineage>
</organism>
<proteinExistence type="predicted"/>
<dbReference type="AlphaFoldDB" id="A0A093DUU9"/>
<sequence length="134" mass="14824">QNCFVCGESGATITCQGTDCDRSFHFPCAVEGECVTQYLSQYSSFCPEHRPEQQVEAAPEEDTTCPICLEPVGDRKSYGTPVSRSLRASHLHLVFLLQGQAACAGIFCFQCPLCRNRETFLAEMLLVGIRVPIR</sequence>
<keyword evidence="3" id="KW-0862">Zinc</keyword>
<keyword evidence="6" id="KW-1185">Reference proteome</keyword>
<evidence type="ECO:0000256" key="2">
    <source>
        <dbReference type="ARBA" id="ARBA00022771"/>
    </source>
</evidence>
<dbReference type="Gene3D" id="3.30.40.10">
    <property type="entry name" value="Zinc/RING finger domain, C3HC4 (zinc finger)"/>
    <property type="match status" value="1"/>
</dbReference>
<feature type="domain" description="PHD-type" evidence="4">
    <location>
        <begin position="1"/>
        <end position="50"/>
    </location>
</feature>
<keyword evidence="1" id="KW-0479">Metal-binding</keyword>
<dbReference type="InterPro" id="IPR051188">
    <property type="entry name" value="PHD-type_Zinc_Finger"/>
</dbReference>
<dbReference type="EMBL" id="KL451428">
    <property type="protein sequence ID" value="KFV05941.1"/>
    <property type="molecule type" value="Genomic_DNA"/>
</dbReference>
<dbReference type="PROSITE" id="PS51805">
    <property type="entry name" value="EPHD"/>
    <property type="match status" value="1"/>
</dbReference>
<dbReference type="GO" id="GO:0008270">
    <property type="term" value="F:zinc ion binding"/>
    <property type="evidence" value="ECO:0007669"/>
    <property type="project" value="UniProtKB-KW"/>
</dbReference>
<dbReference type="PANTHER" id="PTHR12420">
    <property type="entry name" value="PHD FINGER PROTEIN"/>
    <property type="match status" value="1"/>
</dbReference>
<evidence type="ECO:0000313" key="6">
    <source>
        <dbReference type="Proteomes" id="UP000053661"/>
    </source>
</evidence>
<gene>
    <name evidence="5" type="ORF">N340_03185</name>
</gene>
<feature type="non-terminal residue" evidence="5">
    <location>
        <position position="134"/>
    </location>
</feature>
<evidence type="ECO:0000256" key="1">
    <source>
        <dbReference type="ARBA" id="ARBA00022723"/>
    </source>
</evidence>
<dbReference type="Pfam" id="PF13771">
    <property type="entry name" value="zf-HC5HC2H"/>
    <property type="match status" value="1"/>
</dbReference>
<dbReference type="PANTHER" id="PTHR12420:SF47">
    <property type="entry name" value="PHD FINGER PROTEIN 7"/>
    <property type="match status" value="1"/>
</dbReference>
<reference evidence="5 6" key="1">
    <citation type="submission" date="2014-04" db="EMBL/GenBank/DDBJ databases">
        <title>Genome evolution of avian class.</title>
        <authorList>
            <person name="Zhang G."/>
            <person name="Li C."/>
        </authorList>
    </citation>
    <scope>NUCLEOTIDE SEQUENCE [LARGE SCALE GENOMIC DNA]</scope>
    <source>
        <strain evidence="5">BGI_N340</strain>
    </source>
</reference>
<feature type="non-terminal residue" evidence="5">
    <location>
        <position position="1"/>
    </location>
</feature>
<name>A0A093DUU9_TAUER</name>
<dbReference type="SMART" id="SM00249">
    <property type="entry name" value="PHD"/>
    <property type="match status" value="1"/>
</dbReference>
<dbReference type="InterPro" id="IPR013083">
    <property type="entry name" value="Znf_RING/FYVE/PHD"/>
</dbReference>
<dbReference type="InterPro" id="IPR001965">
    <property type="entry name" value="Znf_PHD"/>
</dbReference>
<dbReference type="Proteomes" id="UP000053661">
    <property type="component" value="Unassembled WGS sequence"/>
</dbReference>